<evidence type="ECO:0000313" key="2">
    <source>
        <dbReference type="EMBL" id="KAG1883526.1"/>
    </source>
</evidence>
<name>A0AAD4DMV3_9AGAM</name>
<dbReference type="GeneID" id="64672392"/>
<feature type="compositionally biased region" description="Polar residues" evidence="1">
    <location>
        <begin position="33"/>
        <end position="42"/>
    </location>
</feature>
<dbReference type="Proteomes" id="UP001195769">
    <property type="component" value="Unassembled WGS sequence"/>
</dbReference>
<dbReference type="EMBL" id="JABBWK010000506">
    <property type="protein sequence ID" value="KAG1883526.1"/>
    <property type="molecule type" value="Genomic_DNA"/>
</dbReference>
<feature type="region of interest" description="Disordered" evidence="1">
    <location>
        <begin position="33"/>
        <end position="60"/>
    </location>
</feature>
<dbReference type="AlphaFoldDB" id="A0AAD4DMV3"/>
<dbReference type="RefSeq" id="XP_041216172.1">
    <property type="nucleotide sequence ID" value="XM_041378094.1"/>
</dbReference>
<keyword evidence="3" id="KW-1185">Reference proteome</keyword>
<sequence length="304" mass="33901">MVFATPRSSLGIGPAYLGTANPNSNTYTIADSHLNSSNSDTSDWSRRATHMSDDDEPAVPFNNRAQAIRPQMTIADIMEAIESMRVNMTDNFNMLFTLSNANTKYAEQGVMLGMAAKEAAETNKVETRTQLQDLRAQIQNICNWSFNIQYSMLSRLKNFGRRLRLTSLLPVLRYFKARGQCHQVSSTAPSPMDMSHALREKEMSESEESSGEAIFSEGMEELVRAHTYIPRHASRALNQPILTLISPKSSRSQPFSSSNITLSLTPYISEALNLVLMIRNTAAMAVPSDEHVVRQVYGMQLVPD</sequence>
<evidence type="ECO:0000256" key="1">
    <source>
        <dbReference type="SAM" id="MobiDB-lite"/>
    </source>
</evidence>
<feature type="compositionally biased region" description="Basic and acidic residues" evidence="1">
    <location>
        <begin position="43"/>
        <end position="52"/>
    </location>
</feature>
<protein>
    <submittedName>
        <fullName evidence="2">Uncharacterized protein</fullName>
    </submittedName>
</protein>
<evidence type="ECO:0000313" key="3">
    <source>
        <dbReference type="Proteomes" id="UP001195769"/>
    </source>
</evidence>
<proteinExistence type="predicted"/>
<organism evidence="2 3">
    <name type="scientific">Suillus fuscotomentosus</name>
    <dbReference type="NCBI Taxonomy" id="1912939"/>
    <lineage>
        <taxon>Eukaryota</taxon>
        <taxon>Fungi</taxon>
        <taxon>Dikarya</taxon>
        <taxon>Basidiomycota</taxon>
        <taxon>Agaricomycotina</taxon>
        <taxon>Agaricomycetes</taxon>
        <taxon>Agaricomycetidae</taxon>
        <taxon>Boletales</taxon>
        <taxon>Suillineae</taxon>
        <taxon>Suillaceae</taxon>
        <taxon>Suillus</taxon>
    </lineage>
</organism>
<reference evidence="2" key="1">
    <citation type="journal article" date="2020" name="New Phytol.">
        <title>Comparative genomics reveals dynamic genome evolution in host specialist ectomycorrhizal fungi.</title>
        <authorList>
            <person name="Lofgren L.A."/>
            <person name="Nguyen N.H."/>
            <person name="Vilgalys R."/>
            <person name="Ruytinx J."/>
            <person name="Liao H.L."/>
            <person name="Branco S."/>
            <person name="Kuo A."/>
            <person name="LaButti K."/>
            <person name="Lipzen A."/>
            <person name="Andreopoulos W."/>
            <person name="Pangilinan J."/>
            <person name="Riley R."/>
            <person name="Hundley H."/>
            <person name="Na H."/>
            <person name="Barry K."/>
            <person name="Grigoriev I.V."/>
            <person name="Stajich J.E."/>
            <person name="Kennedy P.G."/>
        </authorList>
    </citation>
    <scope>NUCLEOTIDE SEQUENCE</scope>
    <source>
        <strain evidence="2">FC203</strain>
    </source>
</reference>
<gene>
    <name evidence="2" type="ORF">F5891DRAFT_990772</name>
</gene>
<comment type="caution">
    <text evidence="2">The sequence shown here is derived from an EMBL/GenBank/DDBJ whole genome shotgun (WGS) entry which is preliminary data.</text>
</comment>
<accession>A0AAD4DMV3</accession>